<dbReference type="GO" id="GO:0005198">
    <property type="term" value="F:structural molecule activity"/>
    <property type="evidence" value="ECO:0007669"/>
    <property type="project" value="InterPro"/>
</dbReference>
<feature type="compositionally biased region" description="Acidic residues" evidence="4">
    <location>
        <begin position="1"/>
        <end position="20"/>
    </location>
</feature>
<reference evidence="6" key="1">
    <citation type="submission" date="2025-08" db="UniProtKB">
        <authorList>
            <consortium name="Ensembl"/>
        </authorList>
    </citation>
    <scope>IDENTIFICATION</scope>
</reference>
<dbReference type="GO" id="GO:0031032">
    <property type="term" value="P:actomyosin structure organization"/>
    <property type="evidence" value="ECO:0007669"/>
    <property type="project" value="TreeGrafter"/>
</dbReference>
<proteinExistence type="predicted"/>
<dbReference type="GO" id="GO:0003779">
    <property type="term" value="F:actin binding"/>
    <property type="evidence" value="ECO:0007669"/>
    <property type="project" value="InterPro"/>
</dbReference>
<evidence type="ECO:0000256" key="2">
    <source>
        <dbReference type="ARBA" id="ARBA00022490"/>
    </source>
</evidence>
<dbReference type="Ensembl" id="ENSPMGT00000030169.1">
    <property type="protein sequence ID" value="ENSPMGP00000028339.1"/>
    <property type="gene ID" value="ENSPMGG00000022811.1"/>
</dbReference>
<dbReference type="PANTHER" id="PTHR23280:SF12">
    <property type="entry name" value="PROTEIN 4.1"/>
    <property type="match status" value="1"/>
</dbReference>
<keyword evidence="2" id="KW-0963">Cytoplasm</keyword>
<feature type="region of interest" description="Disordered" evidence="4">
    <location>
        <begin position="1"/>
        <end position="40"/>
    </location>
</feature>
<organism evidence="6 7">
    <name type="scientific">Periophthalmus magnuspinnatus</name>
    <dbReference type="NCBI Taxonomy" id="409849"/>
    <lineage>
        <taxon>Eukaryota</taxon>
        <taxon>Metazoa</taxon>
        <taxon>Chordata</taxon>
        <taxon>Craniata</taxon>
        <taxon>Vertebrata</taxon>
        <taxon>Euteleostomi</taxon>
        <taxon>Actinopterygii</taxon>
        <taxon>Neopterygii</taxon>
        <taxon>Teleostei</taxon>
        <taxon>Neoteleostei</taxon>
        <taxon>Acanthomorphata</taxon>
        <taxon>Gobiaria</taxon>
        <taxon>Gobiiformes</taxon>
        <taxon>Gobioidei</taxon>
        <taxon>Gobiidae</taxon>
        <taxon>Oxudercinae</taxon>
        <taxon>Periophthalmus</taxon>
    </lineage>
</organism>
<keyword evidence="3" id="KW-0206">Cytoskeleton</keyword>
<evidence type="ECO:0000259" key="5">
    <source>
        <dbReference type="Pfam" id="PF05902"/>
    </source>
</evidence>
<name>A0A3B4BFJ1_9GOBI</name>
<dbReference type="GO" id="GO:0005886">
    <property type="term" value="C:plasma membrane"/>
    <property type="evidence" value="ECO:0007669"/>
    <property type="project" value="TreeGrafter"/>
</dbReference>
<reference evidence="6" key="2">
    <citation type="submission" date="2025-09" db="UniProtKB">
        <authorList>
            <consortium name="Ensembl"/>
        </authorList>
    </citation>
    <scope>IDENTIFICATION</scope>
</reference>
<comment type="subcellular location">
    <subcellularLocation>
        <location evidence="1">Cytoplasm</location>
        <location evidence="1">Cytoskeleton</location>
    </subcellularLocation>
</comment>
<dbReference type="GO" id="GO:0005856">
    <property type="term" value="C:cytoskeleton"/>
    <property type="evidence" value="ECO:0007669"/>
    <property type="project" value="UniProtKB-SubCell"/>
</dbReference>
<protein>
    <recommendedName>
        <fullName evidence="5">Band 4.1 C-terminal domain-containing protein</fullName>
    </recommendedName>
</protein>
<dbReference type="Pfam" id="PF05902">
    <property type="entry name" value="4_1_CTD"/>
    <property type="match status" value="1"/>
</dbReference>
<dbReference type="AlphaFoldDB" id="A0A3B4BFJ1"/>
<keyword evidence="7" id="KW-1185">Reference proteome</keyword>
<evidence type="ECO:0000256" key="3">
    <source>
        <dbReference type="ARBA" id="ARBA00023212"/>
    </source>
</evidence>
<evidence type="ECO:0000313" key="6">
    <source>
        <dbReference type="Ensembl" id="ENSPMGP00000028339.1"/>
    </source>
</evidence>
<dbReference type="PANTHER" id="PTHR23280">
    <property type="entry name" value="4.1 G PROTEIN"/>
    <property type="match status" value="1"/>
</dbReference>
<sequence length="125" mass="13641">EEEPPQEEEEPESIGVEPEEVWQSPPTQRKPDSGLGSGLVLSSQTFTSETAVSTATTHITKMVKGGVSQTRIEKRIVISGASEIDQDQAVAEVLSETRRLHPDLDLTRVVVHKETGFGPDHLTEP</sequence>
<evidence type="ECO:0000256" key="1">
    <source>
        <dbReference type="ARBA" id="ARBA00004245"/>
    </source>
</evidence>
<dbReference type="InterPro" id="IPR008379">
    <property type="entry name" value="Band_4.1_C"/>
</dbReference>
<accession>A0A3B4BFJ1</accession>
<evidence type="ECO:0000256" key="4">
    <source>
        <dbReference type="SAM" id="MobiDB-lite"/>
    </source>
</evidence>
<dbReference type="Proteomes" id="UP000261520">
    <property type="component" value="Unplaced"/>
</dbReference>
<feature type="domain" description="Band 4.1 C-terminal" evidence="5">
    <location>
        <begin position="28"/>
        <end position="115"/>
    </location>
</feature>
<evidence type="ECO:0000313" key="7">
    <source>
        <dbReference type="Proteomes" id="UP000261520"/>
    </source>
</evidence>